<dbReference type="EMBL" id="MLAK01000176">
    <property type="protein sequence ID" value="OHT15893.1"/>
    <property type="molecule type" value="Genomic_DNA"/>
</dbReference>
<gene>
    <name evidence="1" type="ORF">TRFO_13742</name>
</gene>
<dbReference type="RefSeq" id="XP_068369029.1">
    <property type="nucleotide sequence ID" value="XM_068497424.1"/>
</dbReference>
<keyword evidence="2" id="KW-1185">Reference proteome</keyword>
<dbReference type="VEuPathDB" id="TrichDB:TRFO_13742"/>
<comment type="caution">
    <text evidence="1">The sequence shown here is derived from an EMBL/GenBank/DDBJ whole genome shotgun (WGS) entry which is preliminary data.</text>
</comment>
<name>A0A1J4L1X8_9EUKA</name>
<reference evidence="1" key="1">
    <citation type="submission" date="2016-10" db="EMBL/GenBank/DDBJ databases">
        <authorList>
            <person name="Benchimol M."/>
            <person name="Almeida L.G."/>
            <person name="Vasconcelos A.T."/>
            <person name="Perreira-Neves A."/>
            <person name="Rosa I.A."/>
            <person name="Tasca T."/>
            <person name="Bogo M.R."/>
            <person name="de Souza W."/>
        </authorList>
    </citation>
    <scope>NUCLEOTIDE SEQUENCE [LARGE SCALE GENOMIC DNA]</scope>
    <source>
        <strain evidence="1">K</strain>
    </source>
</reference>
<dbReference type="Proteomes" id="UP000179807">
    <property type="component" value="Unassembled WGS sequence"/>
</dbReference>
<dbReference type="SUPFAM" id="SSF50911">
    <property type="entry name" value="Mannose 6-phosphate receptor domain"/>
    <property type="match status" value="1"/>
</dbReference>
<sequence length="190" mass="21566">MISDMKKFPKTGKVFKIPDVNKLGNYLVCVANDKLAGKALAVANLPEVFSPYAKHCYRMINQDNDELLFCYDQNSTFNRNINLGNDPQMEIIDGNINLSTSNGDACMENNQTSNWKLHLKIGCDDSFKKGFMTLVAFWKSGNCTIEAIARSREACYLPQMKSKGHHNVKCIDHQIYDQEIVQKEFIDLAE</sequence>
<evidence type="ECO:0000313" key="1">
    <source>
        <dbReference type="EMBL" id="OHT15893.1"/>
    </source>
</evidence>
<protein>
    <submittedName>
        <fullName evidence="1">Uncharacterized protein</fullName>
    </submittedName>
</protein>
<dbReference type="InterPro" id="IPR009011">
    <property type="entry name" value="Man6P_isomerase_rcpt-bd_dom_sf"/>
</dbReference>
<dbReference type="AlphaFoldDB" id="A0A1J4L1X8"/>
<dbReference type="GeneID" id="94832128"/>
<accession>A0A1J4L1X8</accession>
<organism evidence="1 2">
    <name type="scientific">Tritrichomonas foetus</name>
    <dbReference type="NCBI Taxonomy" id="1144522"/>
    <lineage>
        <taxon>Eukaryota</taxon>
        <taxon>Metamonada</taxon>
        <taxon>Parabasalia</taxon>
        <taxon>Tritrichomonadida</taxon>
        <taxon>Tritrichomonadidae</taxon>
        <taxon>Tritrichomonas</taxon>
    </lineage>
</organism>
<proteinExistence type="predicted"/>
<evidence type="ECO:0000313" key="2">
    <source>
        <dbReference type="Proteomes" id="UP000179807"/>
    </source>
</evidence>
<dbReference type="Gene3D" id="2.70.130.10">
    <property type="entry name" value="Mannose-6-phosphate receptor binding domain"/>
    <property type="match status" value="1"/>
</dbReference>